<reference evidence="9 10" key="1">
    <citation type="submission" date="2019-12" db="EMBL/GenBank/DDBJ databases">
        <authorList>
            <person name="Kun Z."/>
        </authorList>
    </citation>
    <scope>NUCLEOTIDE SEQUENCE [LARGE SCALE GENOMIC DNA]</scope>
    <source>
        <strain evidence="9 10">YIM 123512</strain>
    </source>
</reference>
<dbReference type="Gene3D" id="3.30.870.10">
    <property type="entry name" value="Endonuclease Chain A"/>
    <property type="match status" value="2"/>
</dbReference>
<evidence type="ECO:0000256" key="6">
    <source>
        <dbReference type="ARBA" id="ARBA00023098"/>
    </source>
</evidence>
<keyword evidence="7" id="KW-0732">Signal</keyword>
<dbReference type="RefSeq" id="WP_160877219.1">
    <property type="nucleotide sequence ID" value="NZ_WUEK01000004.1"/>
</dbReference>
<gene>
    <name evidence="9" type="ORF">GRQ65_08700</name>
</gene>
<dbReference type="PROSITE" id="PS50035">
    <property type="entry name" value="PLD"/>
    <property type="match status" value="1"/>
</dbReference>
<proteinExistence type="inferred from homology"/>
<keyword evidence="6" id="KW-0443">Lipid metabolism</keyword>
<dbReference type="SUPFAM" id="SSF56024">
    <property type="entry name" value="Phospholipase D/nuclease"/>
    <property type="match status" value="2"/>
</dbReference>
<evidence type="ECO:0000256" key="5">
    <source>
        <dbReference type="ARBA" id="ARBA00022963"/>
    </source>
</evidence>
<dbReference type="PANTHER" id="PTHR43856">
    <property type="entry name" value="CARDIOLIPIN HYDROLASE"/>
    <property type="match status" value="1"/>
</dbReference>
<name>A0A6L7EQF6_9ACTN</name>
<dbReference type="PANTHER" id="PTHR43856:SF1">
    <property type="entry name" value="MITOCHONDRIAL CARDIOLIPIN HYDROLASE"/>
    <property type="match status" value="1"/>
</dbReference>
<dbReference type="GO" id="GO:0004630">
    <property type="term" value="F:phospholipase D activity"/>
    <property type="evidence" value="ECO:0007669"/>
    <property type="project" value="UniProtKB-EC"/>
</dbReference>
<keyword evidence="5" id="KW-0442">Lipid degradation</keyword>
<dbReference type="AlphaFoldDB" id="A0A6L7EQF6"/>
<dbReference type="Pfam" id="PF13091">
    <property type="entry name" value="PLDc_2"/>
    <property type="match status" value="1"/>
</dbReference>
<sequence length="500" mass="55187">MKKLSALMSGAVAAALVATMGATAPSVASPDPATAANTAPAAAYAAADATVAPAAVAGKKRRYKAPTGPYFNNPRGSLAKKTAIERKILEVLRHVPKGETARIALYSFDRIPVANALIAAHKRGVNIQMLLNDHQDTKAMKMVRGALGTNRKAKSFIYKCHWGCRSVAVDDRNLHSKFLTFTKSGKSEDVVVIGSANFMRNATHHQWNDMYFFNGDAAIFDQINATFKDMKKDYEKAQPPMYYCGTPVNGTSCDDSVDKYTNWVFPKPTSPKNDVVLDMLNKIQCLTPDGAGGQTRTKLDLSMHTIRGNRGNYLSAAIRQKFAEGCDFRVNYGLIGYQAKQILGAATPRGRIPLRSTGFDFNTEDNFDLNNDGDDDLILDRYTHQKYFLIDGTYNGKPGTKLVLTGSSNWASLGTAQDEMFFTILNSPGTYKRYLKNYDFMWKPGNSRNAYTTTYDNFRVATQVTGADGVTRTVYKTERRPVTMVLPDHHKAGGKYWEGD</sequence>
<feature type="chain" id="PRO_5038821611" description="phospholipase D" evidence="7">
    <location>
        <begin position="25"/>
        <end position="500"/>
    </location>
</feature>
<dbReference type="EMBL" id="WUEK01000004">
    <property type="protein sequence ID" value="MXG89627.1"/>
    <property type="molecule type" value="Genomic_DNA"/>
</dbReference>
<keyword evidence="4" id="KW-0378">Hydrolase</keyword>
<dbReference type="InterPro" id="IPR001736">
    <property type="entry name" value="PLipase_D/transphosphatidylase"/>
</dbReference>
<dbReference type="GO" id="GO:0016042">
    <property type="term" value="P:lipid catabolic process"/>
    <property type="evidence" value="ECO:0007669"/>
    <property type="project" value="UniProtKB-KW"/>
</dbReference>
<evidence type="ECO:0000259" key="8">
    <source>
        <dbReference type="PROSITE" id="PS50035"/>
    </source>
</evidence>
<dbReference type="GO" id="GO:0016891">
    <property type="term" value="F:RNA endonuclease activity producing 5'-phosphomonoesters, hydrolytic mechanism"/>
    <property type="evidence" value="ECO:0007669"/>
    <property type="project" value="TreeGrafter"/>
</dbReference>
<dbReference type="EC" id="3.1.4.4" evidence="3"/>
<evidence type="ECO:0000256" key="3">
    <source>
        <dbReference type="ARBA" id="ARBA00012027"/>
    </source>
</evidence>
<comment type="similarity">
    <text evidence="2">Belongs to the phospholipase D family.</text>
</comment>
<evidence type="ECO:0000256" key="4">
    <source>
        <dbReference type="ARBA" id="ARBA00022801"/>
    </source>
</evidence>
<comment type="catalytic activity">
    <reaction evidence="1">
        <text>a 1,2-diacyl-sn-glycero-3-phosphocholine + H2O = a 1,2-diacyl-sn-glycero-3-phosphate + choline + H(+)</text>
        <dbReference type="Rhea" id="RHEA:14445"/>
        <dbReference type="ChEBI" id="CHEBI:15354"/>
        <dbReference type="ChEBI" id="CHEBI:15377"/>
        <dbReference type="ChEBI" id="CHEBI:15378"/>
        <dbReference type="ChEBI" id="CHEBI:57643"/>
        <dbReference type="ChEBI" id="CHEBI:58608"/>
        <dbReference type="EC" id="3.1.4.4"/>
    </reaction>
</comment>
<dbReference type="InterPro" id="IPR025202">
    <property type="entry name" value="PLD-like_dom"/>
</dbReference>
<accession>A0A6L7EQF6</accession>
<evidence type="ECO:0000256" key="7">
    <source>
        <dbReference type="SAM" id="SignalP"/>
    </source>
</evidence>
<keyword evidence="10" id="KW-1185">Reference proteome</keyword>
<dbReference type="InterPro" id="IPR051406">
    <property type="entry name" value="PLD_domain"/>
</dbReference>
<dbReference type="Proteomes" id="UP000473325">
    <property type="component" value="Unassembled WGS sequence"/>
</dbReference>
<evidence type="ECO:0000313" key="10">
    <source>
        <dbReference type="Proteomes" id="UP000473325"/>
    </source>
</evidence>
<evidence type="ECO:0000256" key="2">
    <source>
        <dbReference type="ARBA" id="ARBA00008664"/>
    </source>
</evidence>
<protein>
    <recommendedName>
        <fullName evidence="3">phospholipase D</fullName>
        <ecNumber evidence="3">3.1.4.4</ecNumber>
    </recommendedName>
</protein>
<feature type="domain" description="PLD phosphodiesterase" evidence="8">
    <location>
        <begin position="379"/>
        <end position="414"/>
    </location>
</feature>
<feature type="signal peptide" evidence="7">
    <location>
        <begin position="1"/>
        <end position="24"/>
    </location>
</feature>
<organism evidence="9 10">
    <name type="scientific">Nocardioides flavescens</name>
    <dbReference type="NCBI Taxonomy" id="2691959"/>
    <lineage>
        <taxon>Bacteria</taxon>
        <taxon>Bacillati</taxon>
        <taxon>Actinomycetota</taxon>
        <taxon>Actinomycetes</taxon>
        <taxon>Propionibacteriales</taxon>
        <taxon>Nocardioidaceae</taxon>
        <taxon>Nocardioides</taxon>
    </lineage>
</organism>
<evidence type="ECO:0000256" key="1">
    <source>
        <dbReference type="ARBA" id="ARBA00000798"/>
    </source>
</evidence>
<dbReference type="GO" id="GO:0006793">
    <property type="term" value="P:phosphorus metabolic process"/>
    <property type="evidence" value="ECO:0007669"/>
    <property type="project" value="UniProtKB-ARBA"/>
</dbReference>
<comment type="caution">
    <text evidence="9">The sequence shown here is derived from an EMBL/GenBank/DDBJ whole genome shotgun (WGS) entry which is preliminary data.</text>
</comment>
<evidence type="ECO:0000313" key="9">
    <source>
        <dbReference type="EMBL" id="MXG89627.1"/>
    </source>
</evidence>